<dbReference type="Pfam" id="PF00300">
    <property type="entry name" value="His_Phos_1"/>
    <property type="match status" value="1"/>
</dbReference>
<protein>
    <submittedName>
        <fullName evidence="2">Putative phosphoglycerate mutase</fullName>
    </submittedName>
</protein>
<dbReference type="SMART" id="SM00855">
    <property type="entry name" value="PGAM"/>
    <property type="match status" value="1"/>
</dbReference>
<evidence type="ECO:0000256" key="1">
    <source>
        <dbReference type="PIRSR" id="PIRSR613078-2"/>
    </source>
</evidence>
<dbReference type="OrthoDB" id="9783269at2"/>
<dbReference type="InterPro" id="IPR013078">
    <property type="entry name" value="His_Pase_superF_clade-1"/>
</dbReference>
<dbReference type="SUPFAM" id="SSF53254">
    <property type="entry name" value="Phosphoglycerate mutase-like"/>
    <property type="match status" value="1"/>
</dbReference>
<gene>
    <name evidence="2" type="ORF">C7456_10476</name>
</gene>
<dbReference type="GO" id="GO:0016791">
    <property type="term" value="F:phosphatase activity"/>
    <property type="evidence" value="ECO:0007669"/>
    <property type="project" value="TreeGrafter"/>
</dbReference>
<dbReference type="AlphaFoldDB" id="A0A316I8C7"/>
<reference evidence="2 3" key="1">
    <citation type="submission" date="2018-05" db="EMBL/GenBank/DDBJ databases">
        <title>Genomic Encyclopedia of Type Strains, Phase IV (KMG-IV): sequencing the most valuable type-strain genomes for metagenomic binning, comparative biology and taxonomic classification.</title>
        <authorList>
            <person name="Goeker M."/>
        </authorList>
    </citation>
    <scope>NUCLEOTIDE SEQUENCE [LARGE SCALE GENOMIC DNA]</scope>
    <source>
        <strain evidence="2 3">DSM 14263</strain>
    </source>
</reference>
<accession>A0A316I8C7</accession>
<proteinExistence type="predicted"/>
<name>A0A316I8C7_9GAMM</name>
<feature type="binding site" evidence="1">
    <location>
        <position position="59"/>
    </location>
    <ligand>
        <name>substrate</name>
    </ligand>
</feature>
<sequence>MTRLLLIRHGEVQGIDPPTFRGRLDLPLTPRGLRQAEATAEYLTGRTALGAVYCSPLSRCVRTADTICAPFHTAAIPHPELNDINYGAWTGLGVDEVCRRWPREAALWKVAPHAFRIPGGESLQDLAARTADALTAILHKHPRGTIAMVTHDSVIRALLCHALGLPLSAYWLFAPSPCGISTIAYADDRFVVEAVNETQHLSSL</sequence>
<dbReference type="CDD" id="cd07067">
    <property type="entry name" value="HP_PGM_like"/>
    <property type="match status" value="1"/>
</dbReference>
<evidence type="ECO:0000313" key="2">
    <source>
        <dbReference type="EMBL" id="PWK89728.1"/>
    </source>
</evidence>
<dbReference type="InterPro" id="IPR050275">
    <property type="entry name" value="PGM_Phosphatase"/>
</dbReference>
<comment type="caution">
    <text evidence="2">The sequence shown here is derived from an EMBL/GenBank/DDBJ whole genome shotgun (WGS) entry which is preliminary data.</text>
</comment>
<dbReference type="RefSeq" id="WP_109722855.1">
    <property type="nucleotide sequence ID" value="NZ_MSZV01000007.1"/>
</dbReference>
<dbReference type="Gene3D" id="3.40.50.1240">
    <property type="entry name" value="Phosphoglycerate mutase-like"/>
    <property type="match status" value="1"/>
</dbReference>
<organism evidence="2 3">
    <name type="scientific">Fulvimonas soli</name>
    <dbReference type="NCBI Taxonomy" id="155197"/>
    <lineage>
        <taxon>Bacteria</taxon>
        <taxon>Pseudomonadati</taxon>
        <taxon>Pseudomonadota</taxon>
        <taxon>Gammaproteobacteria</taxon>
        <taxon>Lysobacterales</taxon>
        <taxon>Rhodanobacteraceae</taxon>
        <taxon>Fulvimonas</taxon>
    </lineage>
</organism>
<dbReference type="Proteomes" id="UP000245812">
    <property type="component" value="Unassembled WGS sequence"/>
</dbReference>
<keyword evidence="3" id="KW-1185">Reference proteome</keyword>
<dbReference type="PANTHER" id="PTHR48100">
    <property type="entry name" value="BROAD-SPECIFICITY PHOSPHATASE YOR283W-RELATED"/>
    <property type="match status" value="1"/>
</dbReference>
<dbReference type="EMBL" id="QGHC01000004">
    <property type="protein sequence ID" value="PWK89728.1"/>
    <property type="molecule type" value="Genomic_DNA"/>
</dbReference>
<dbReference type="InterPro" id="IPR029033">
    <property type="entry name" value="His_PPase_superfam"/>
</dbReference>
<evidence type="ECO:0000313" key="3">
    <source>
        <dbReference type="Proteomes" id="UP000245812"/>
    </source>
</evidence>